<dbReference type="InParanoid" id="W7X994"/>
<dbReference type="InterPro" id="IPR001300">
    <property type="entry name" value="Peptidase_C2_calpain_cat"/>
</dbReference>
<dbReference type="SMART" id="SM00230">
    <property type="entry name" value="CysPc"/>
    <property type="match status" value="1"/>
</dbReference>
<dbReference type="GO" id="GO:0004198">
    <property type="term" value="F:calcium-dependent cysteine-type endopeptidase activity"/>
    <property type="evidence" value="ECO:0007669"/>
    <property type="project" value="InterPro"/>
</dbReference>
<comment type="similarity">
    <text evidence="1">Belongs to the peptidase C2 family.</text>
</comment>
<dbReference type="SMR" id="W7X994"/>
<evidence type="ECO:0000256" key="4">
    <source>
        <dbReference type="ARBA" id="ARBA00022807"/>
    </source>
</evidence>
<dbReference type="KEGG" id="tet:TTHERM_000487129"/>
<evidence type="ECO:0000256" key="5">
    <source>
        <dbReference type="PIRSR" id="PIRSR622684-1"/>
    </source>
</evidence>
<keyword evidence="4" id="KW-0788">Thiol protease</keyword>
<dbReference type="Pfam" id="PF01067">
    <property type="entry name" value="Calpain_III"/>
    <property type="match status" value="2"/>
</dbReference>
<proteinExistence type="inferred from homology"/>
<gene>
    <name evidence="9" type="ORF">TTHERM_000487129</name>
</gene>
<dbReference type="OrthoDB" id="445853at2759"/>
<dbReference type="Pfam" id="PF00648">
    <property type="entry name" value="Peptidase_C2"/>
    <property type="match status" value="1"/>
</dbReference>
<dbReference type="GO" id="GO:0006508">
    <property type="term" value="P:proteolysis"/>
    <property type="evidence" value="ECO:0007669"/>
    <property type="project" value="UniProtKB-KW"/>
</dbReference>
<sequence length="925" mass="107194">MSDSESNASSDDSRSQGDNGSDQQQREIEDQNNLNQSDENEDQGEQYEEEKSDEMGEYDEGENSQKDGNNLMGDDNEYNEDKIGDDNMTRYQELEANILQMYAETGQKWQDPDFPPDNSSLFKDVNNIPEWGKDVRKITWLRPHEISKEAKFIQDKDGDAKQGAFGESWFIGAIIIISTHGDLLEKLFVETSHFDSAGFVTFQFFKNGEWKQVIVDTLLPYDPESKQILFTYCASPSEFWIPLMEKAYSKLHGCYEKICEGSILEGLVDLTGGVSEGWTLNDPDTSKLIESNQFWQTLTNYFHQKFYLGCVNYVEGKGTKNADTGTHGILENHHYGICDIREFPRENLKLIRIRNPWGTDGGWNGPFCDDSEEWDKYRELRDKLKLVFKSKKSDGTWWMSFHDWYLHFNKLYVCKVFPENWEVYSIESKWQGKTQGGICPPRMEYEGQEPMPEFLQLDTDEKWFNNPQFRLKVQKETKLYISLMLEDEKLSKHSYVQCNFIVIANKDRNNRVWERPQDNDIIIEANPNGVLPAQREITQYVSLKRFEGKNYGNYIIVPNMITDSKKDEKRTFYLRIFASDAVSVNEMPETLEVSMDGQWGDFNSGGKRKIENKSNANWCRNPQYFLNLVQPTNLKIILKKVGQIRRTRGLKIGMTICRFEVAEKQNTQGKGKKEIQTQSKGKQAGSNLARLLTQTQQQLEPPIMENIERKLFIGYAEKFKESTYISDEVCALYFKWNPTEGPFIIIPSMDQEDKNANYKLTIYSNNPVQLQRLDENKNCVLIGKWEQDISDGGCHLYDDPFEKDMTKKTWTQNPKFLLNFKENKPTSFKVTLAIAEKNWKAKTKNTVGGMIGIYLLEKREGKISIEQRIGNINFLPVQVLEETYHLSEISKNGYYIMPSTYQSKISGQFILSVTSDSEFTLQALK</sequence>
<dbReference type="Gene3D" id="3.90.70.10">
    <property type="entry name" value="Cysteine proteinases"/>
    <property type="match status" value="1"/>
</dbReference>
<evidence type="ECO:0000259" key="8">
    <source>
        <dbReference type="PROSITE" id="PS50203"/>
    </source>
</evidence>
<keyword evidence="10" id="KW-1185">Reference proteome</keyword>
<evidence type="ECO:0000256" key="3">
    <source>
        <dbReference type="ARBA" id="ARBA00022801"/>
    </source>
</evidence>
<dbReference type="SUPFAM" id="SSF54001">
    <property type="entry name" value="Cysteine proteinases"/>
    <property type="match status" value="1"/>
</dbReference>
<dbReference type="PANTHER" id="PTHR10183">
    <property type="entry name" value="CALPAIN"/>
    <property type="match status" value="1"/>
</dbReference>
<evidence type="ECO:0000313" key="9">
    <source>
        <dbReference type="EMBL" id="EWS72958.1"/>
    </source>
</evidence>
<dbReference type="EMBL" id="GG662587">
    <property type="protein sequence ID" value="EWS72958.1"/>
    <property type="molecule type" value="Genomic_DNA"/>
</dbReference>
<dbReference type="Gene3D" id="2.60.120.380">
    <property type="match status" value="3"/>
</dbReference>
<feature type="compositionally biased region" description="Low complexity" evidence="7">
    <location>
        <begin position="1"/>
        <end position="10"/>
    </location>
</feature>
<name>W7X994_TETTS</name>
<dbReference type="InterPro" id="IPR022682">
    <property type="entry name" value="Calpain_domain_III"/>
</dbReference>
<dbReference type="Proteomes" id="UP000009168">
    <property type="component" value="Unassembled WGS sequence"/>
</dbReference>
<dbReference type="SUPFAM" id="SSF49758">
    <property type="entry name" value="Calpain large subunit, middle domain (domain III)"/>
    <property type="match status" value="3"/>
</dbReference>
<keyword evidence="2 9" id="KW-0645">Protease</keyword>
<dbReference type="GeneID" id="24439235"/>
<feature type="region of interest" description="Disordered" evidence="7">
    <location>
        <begin position="1"/>
        <end position="84"/>
    </location>
</feature>
<keyword evidence="3" id="KW-0378">Hydrolase</keyword>
<feature type="domain" description="Calpain catalytic" evidence="8">
    <location>
        <begin position="108"/>
        <end position="417"/>
    </location>
</feature>
<comment type="caution">
    <text evidence="6">Lacks conserved residue(s) required for the propagation of feature annotation.</text>
</comment>
<dbReference type="PANTHER" id="PTHR10183:SF379">
    <property type="entry name" value="CALPAIN-5"/>
    <property type="match status" value="1"/>
</dbReference>
<dbReference type="RefSeq" id="XP_012654525.1">
    <property type="nucleotide sequence ID" value="XM_012799071.1"/>
</dbReference>
<evidence type="ECO:0000256" key="2">
    <source>
        <dbReference type="ARBA" id="ARBA00022670"/>
    </source>
</evidence>
<dbReference type="CDD" id="cd00044">
    <property type="entry name" value="CysPc"/>
    <property type="match status" value="1"/>
</dbReference>
<evidence type="ECO:0000256" key="7">
    <source>
        <dbReference type="SAM" id="MobiDB-lite"/>
    </source>
</evidence>
<dbReference type="PRINTS" id="PR00704">
    <property type="entry name" value="CALPAIN"/>
</dbReference>
<feature type="active site" evidence="5">
    <location>
        <position position="333"/>
    </location>
</feature>
<protein>
    <submittedName>
        <fullName evidence="9">Calpain family cysteine protease</fullName>
    </submittedName>
</protein>
<dbReference type="InterPro" id="IPR038765">
    <property type="entry name" value="Papain-like_cys_pep_sf"/>
</dbReference>
<organism evidence="9 10">
    <name type="scientific">Tetrahymena thermophila (strain SB210)</name>
    <dbReference type="NCBI Taxonomy" id="312017"/>
    <lineage>
        <taxon>Eukaryota</taxon>
        <taxon>Sar</taxon>
        <taxon>Alveolata</taxon>
        <taxon>Ciliophora</taxon>
        <taxon>Intramacronucleata</taxon>
        <taxon>Oligohymenophorea</taxon>
        <taxon>Hymenostomatida</taxon>
        <taxon>Tetrahymenina</taxon>
        <taxon>Tetrahymenidae</taxon>
        <taxon>Tetrahymena</taxon>
    </lineage>
</organism>
<dbReference type="InterPro" id="IPR022684">
    <property type="entry name" value="Calpain_cysteine_protease"/>
</dbReference>
<feature type="active site" evidence="5">
    <location>
        <position position="355"/>
    </location>
</feature>
<evidence type="ECO:0000256" key="1">
    <source>
        <dbReference type="ARBA" id="ARBA00007623"/>
    </source>
</evidence>
<feature type="compositionally biased region" description="Acidic residues" evidence="7">
    <location>
        <begin position="38"/>
        <end position="62"/>
    </location>
</feature>
<dbReference type="InterPro" id="IPR036213">
    <property type="entry name" value="Calpain_III_sf"/>
</dbReference>
<accession>W7X994</accession>
<dbReference type="PROSITE" id="PS50203">
    <property type="entry name" value="CALPAIN_CAT"/>
    <property type="match status" value="1"/>
</dbReference>
<reference evidence="10" key="1">
    <citation type="journal article" date="2006" name="PLoS Biol.">
        <title>Macronuclear genome sequence of the ciliate Tetrahymena thermophila, a model eukaryote.</title>
        <authorList>
            <person name="Eisen J.A."/>
            <person name="Coyne R.S."/>
            <person name="Wu M."/>
            <person name="Wu D."/>
            <person name="Thiagarajan M."/>
            <person name="Wortman J.R."/>
            <person name="Badger J.H."/>
            <person name="Ren Q."/>
            <person name="Amedeo P."/>
            <person name="Jones K.M."/>
            <person name="Tallon L.J."/>
            <person name="Delcher A.L."/>
            <person name="Salzberg S.L."/>
            <person name="Silva J.C."/>
            <person name="Haas B.J."/>
            <person name="Majoros W.H."/>
            <person name="Farzad M."/>
            <person name="Carlton J.M."/>
            <person name="Smith R.K. Jr."/>
            <person name="Garg J."/>
            <person name="Pearlman R.E."/>
            <person name="Karrer K.M."/>
            <person name="Sun L."/>
            <person name="Manning G."/>
            <person name="Elde N.C."/>
            <person name="Turkewitz A.P."/>
            <person name="Asai D.J."/>
            <person name="Wilkes D.E."/>
            <person name="Wang Y."/>
            <person name="Cai H."/>
            <person name="Collins K."/>
            <person name="Stewart B.A."/>
            <person name="Lee S.R."/>
            <person name="Wilamowska K."/>
            <person name="Weinberg Z."/>
            <person name="Ruzzo W.L."/>
            <person name="Wloga D."/>
            <person name="Gaertig J."/>
            <person name="Frankel J."/>
            <person name="Tsao C.-C."/>
            <person name="Gorovsky M.A."/>
            <person name="Keeling P.J."/>
            <person name="Waller R.F."/>
            <person name="Patron N.J."/>
            <person name="Cherry J.M."/>
            <person name="Stover N.A."/>
            <person name="Krieger C.J."/>
            <person name="del Toro C."/>
            <person name="Ryder H.F."/>
            <person name="Williamson S.C."/>
            <person name="Barbeau R.A."/>
            <person name="Hamilton E.P."/>
            <person name="Orias E."/>
        </authorList>
    </citation>
    <scope>NUCLEOTIDE SEQUENCE [LARGE SCALE GENOMIC DNA]</scope>
    <source>
        <strain evidence="10">SB210</strain>
    </source>
</reference>
<evidence type="ECO:0000256" key="6">
    <source>
        <dbReference type="PROSITE-ProRule" id="PRU00239"/>
    </source>
</evidence>
<dbReference type="AlphaFoldDB" id="W7X994"/>
<evidence type="ECO:0000313" key="10">
    <source>
        <dbReference type="Proteomes" id="UP000009168"/>
    </source>
</evidence>